<feature type="chain" id="PRO_5003631406" evidence="1">
    <location>
        <begin position="21"/>
        <end position="374"/>
    </location>
</feature>
<dbReference type="EMBL" id="HE796683">
    <property type="protein sequence ID" value="CCH01840.1"/>
    <property type="molecule type" value="Genomic_DNA"/>
</dbReference>
<dbReference type="OrthoDB" id="1116368at2"/>
<dbReference type="eggNOG" id="ENOG5032UCD">
    <property type="taxonomic scope" value="Bacteria"/>
</dbReference>
<evidence type="ECO:0000313" key="2">
    <source>
        <dbReference type="EMBL" id="CCH01840.1"/>
    </source>
</evidence>
<accession>I0KCI7</accession>
<proteinExistence type="predicted"/>
<dbReference type="HOGENOM" id="CLU_717476_0_0_10"/>
<evidence type="ECO:0000256" key="1">
    <source>
        <dbReference type="SAM" id="SignalP"/>
    </source>
</evidence>
<keyword evidence="1" id="KW-0732">Signal</keyword>
<feature type="signal peptide" evidence="1">
    <location>
        <begin position="1"/>
        <end position="20"/>
    </location>
</feature>
<evidence type="ECO:0000313" key="3">
    <source>
        <dbReference type="Proteomes" id="UP000011058"/>
    </source>
</evidence>
<dbReference type="KEGG" id="fae:FAES_3833"/>
<reference evidence="2 3" key="1">
    <citation type="journal article" date="2012" name="J. Bacteriol.">
        <title>Genome Sequence of Fibrella aestuarina BUZ 2T, a Filamentous Marine Bacterium.</title>
        <authorList>
            <person name="Filippini M."/>
            <person name="Qi W."/>
            <person name="Blom J."/>
            <person name="Goesmann A."/>
            <person name="Smits T.H."/>
            <person name="Bagheri H.C."/>
        </authorList>
    </citation>
    <scope>NUCLEOTIDE SEQUENCE [LARGE SCALE GENOMIC DNA]</scope>
    <source>
        <strain evidence="3">BUZ 2T</strain>
    </source>
</reference>
<dbReference type="AlphaFoldDB" id="I0KCI7"/>
<dbReference type="Proteomes" id="UP000011058">
    <property type="component" value="Chromosome"/>
</dbReference>
<gene>
    <name evidence="2" type="ORF">FAES_3833</name>
</gene>
<sequence>MKSVLFVALLLLTSLAGAQAQVTPVDTASGKPYYILLNDGSHIFGRIVRRDSTMYTVKMRSGQLTYVERALFKAVSGIAPVSADSTVYYINNAQPTRLTSSTVSPGQYVITLADGTTLRGQVLSQDTSRVVVQTTNIGTVYVPAAQVVRMERGNVRQARPGLHPAEGYPNLFPQYMIFTPTAYQAERGRVYYRNSLIYFNQIDAGLTDNWSVGAGFFTPFAFIWAGWLSTKVSVPLGPRARIGVQGQYLFGGVTLFRSDGISTNYVQGVLSLGSSQNNLTFGFGRSFSRESDGSILTLGVVRKVGPLVSFISENQLIVGSRGINSGKAGAGIRLDRQRHSFDISANLVIGLFDSNFRTNANFLPWATYQLRIGQ</sequence>
<keyword evidence="3" id="KW-1185">Reference proteome</keyword>
<dbReference type="RefSeq" id="WP_015332939.1">
    <property type="nucleotide sequence ID" value="NC_020054.1"/>
</dbReference>
<organism evidence="2 3">
    <name type="scientific">Fibrella aestuarina BUZ 2</name>
    <dbReference type="NCBI Taxonomy" id="1166018"/>
    <lineage>
        <taxon>Bacteria</taxon>
        <taxon>Pseudomonadati</taxon>
        <taxon>Bacteroidota</taxon>
        <taxon>Cytophagia</taxon>
        <taxon>Cytophagales</taxon>
        <taxon>Spirosomataceae</taxon>
        <taxon>Fibrella</taxon>
    </lineage>
</organism>
<protein>
    <submittedName>
        <fullName evidence="2">Uncharacterized protein</fullName>
    </submittedName>
</protein>
<name>I0KCI7_9BACT</name>